<name>A0A9X2ZET9_9FLAO</name>
<dbReference type="InterPro" id="IPR045078">
    <property type="entry name" value="TST/MPST-like"/>
</dbReference>
<keyword evidence="2" id="KW-0677">Repeat</keyword>
<dbReference type="CDD" id="cd01448">
    <property type="entry name" value="TST_Repeat_1"/>
    <property type="match status" value="1"/>
</dbReference>
<dbReference type="GO" id="GO:0004792">
    <property type="term" value="F:thiosulfate-cyanide sulfurtransferase activity"/>
    <property type="evidence" value="ECO:0007669"/>
    <property type="project" value="TreeGrafter"/>
</dbReference>
<dbReference type="SMART" id="SM00450">
    <property type="entry name" value="RHOD"/>
    <property type="match status" value="2"/>
</dbReference>
<dbReference type="SUPFAM" id="SSF52821">
    <property type="entry name" value="Rhodanese/Cell cycle control phosphatase"/>
    <property type="match status" value="2"/>
</dbReference>
<accession>A0A9X2ZET9</accession>
<dbReference type="Gene3D" id="3.40.250.10">
    <property type="entry name" value="Rhodanese-like domain"/>
    <property type="match status" value="2"/>
</dbReference>
<dbReference type="RefSeq" id="WP_264206206.1">
    <property type="nucleotide sequence ID" value="NZ_JAOZEW010000010.1"/>
</dbReference>
<keyword evidence="1" id="KW-0808">Transferase</keyword>
<dbReference type="EMBL" id="JAOZEW010000010">
    <property type="protein sequence ID" value="MCV9928080.1"/>
    <property type="molecule type" value="Genomic_DNA"/>
</dbReference>
<proteinExistence type="predicted"/>
<comment type="caution">
    <text evidence="4">The sequence shown here is derived from an EMBL/GenBank/DDBJ whole genome shotgun (WGS) entry which is preliminary data.</text>
</comment>
<keyword evidence="5" id="KW-1185">Reference proteome</keyword>
<dbReference type="PANTHER" id="PTHR11364">
    <property type="entry name" value="THIOSULFATE SULFERTANSFERASE"/>
    <property type="match status" value="1"/>
</dbReference>
<dbReference type="Proteomes" id="UP001151079">
    <property type="component" value="Unassembled WGS sequence"/>
</dbReference>
<evidence type="ECO:0000256" key="2">
    <source>
        <dbReference type="ARBA" id="ARBA00022737"/>
    </source>
</evidence>
<dbReference type="InterPro" id="IPR001763">
    <property type="entry name" value="Rhodanese-like_dom"/>
</dbReference>
<evidence type="ECO:0000313" key="4">
    <source>
        <dbReference type="EMBL" id="MCV9928080.1"/>
    </source>
</evidence>
<feature type="domain" description="Rhodanese" evidence="3">
    <location>
        <begin position="167"/>
        <end position="280"/>
    </location>
</feature>
<dbReference type="AlphaFoldDB" id="A0A9X2ZET9"/>
<gene>
    <name evidence="4" type="ORF">OIU83_10475</name>
</gene>
<dbReference type="Pfam" id="PF00581">
    <property type="entry name" value="Rhodanese"/>
    <property type="match status" value="2"/>
</dbReference>
<dbReference type="CDD" id="cd01449">
    <property type="entry name" value="TST_Repeat_2"/>
    <property type="match status" value="1"/>
</dbReference>
<evidence type="ECO:0000256" key="1">
    <source>
        <dbReference type="ARBA" id="ARBA00022679"/>
    </source>
</evidence>
<dbReference type="PANTHER" id="PTHR11364:SF27">
    <property type="entry name" value="SULFURTRANSFERASE"/>
    <property type="match status" value="1"/>
</dbReference>
<feature type="domain" description="Rhodanese" evidence="3">
    <location>
        <begin position="18"/>
        <end position="136"/>
    </location>
</feature>
<dbReference type="PROSITE" id="PS50206">
    <property type="entry name" value="RHODANESE_3"/>
    <property type="match status" value="2"/>
</dbReference>
<sequence length="284" mass="30975">MSKQISPVINAEDLIALQKSEIIIIDARAGINAKENYTTTHLQDARYVDLNFDLATVPTDAANGGRHPLPSPEKFSRILSKLGITPSSHVIIYDDKNGSNAAARFWWMLRAIGHEKVQVINGGLQAAVKAGFPVSSGIETFAEAESYPIAIWRLSQADITEIDKASNDSDTIIIDVRDKDRFDGLTEPIDLIAGHIPGATNIPFTSNLNEDGTYLSPSVLKAKYQDIIGNTKTENVIVHCGSGVTACHTLLAMDYAGLPIPKLYVGSWSEWSRNNRPMITAETK</sequence>
<dbReference type="InterPro" id="IPR036873">
    <property type="entry name" value="Rhodanese-like_dom_sf"/>
</dbReference>
<evidence type="ECO:0000259" key="3">
    <source>
        <dbReference type="PROSITE" id="PS50206"/>
    </source>
</evidence>
<reference evidence="4" key="1">
    <citation type="submission" date="2022-10" db="EMBL/GenBank/DDBJ databases">
        <title>Two novel species of Flavobacterium.</title>
        <authorList>
            <person name="Liu Q."/>
            <person name="Xin Y.-H."/>
        </authorList>
    </citation>
    <scope>NUCLEOTIDE SEQUENCE</scope>
    <source>
        <strain evidence="4">LS1R49</strain>
    </source>
</reference>
<organism evidence="4 5">
    <name type="scientific">Flavobacterium shii</name>
    <dbReference type="NCBI Taxonomy" id="2987687"/>
    <lineage>
        <taxon>Bacteria</taxon>
        <taxon>Pseudomonadati</taxon>
        <taxon>Bacteroidota</taxon>
        <taxon>Flavobacteriia</taxon>
        <taxon>Flavobacteriales</taxon>
        <taxon>Flavobacteriaceae</taxon>
        <taxon>Flavobacterium</taxon>
    </lineage>
</organism>
<protein>
    <submittedName>
        <fullName evidence="4">Sulfurtransferase</fullName>
    </submittedName>
</protein>
<evidence type="ECO:0000313" key="5">
    <source>
        <dbReference type="Proteomes" id="UP001151079"/>
    </source>
</evidence>